<feature type="compositionally biased region" description="Polar residues" evidence="2">
    <location>
        <begin position="30"/>
        <end position="42"/>
    </location>
</feature>
<dbReference type="HOGENOM" id="CLU_300932_0_0_1"/>
<feature type="region of interest" description="Disordered" evidence="2">
    <location>
        <begin position="454"/>
        <end position="578"/>
    </location>
</feature>
<feature type="compositionally biased region" description="Basic and acidic residues" evidence="2">
    <location>
        <begin position="629"/>
        <end position="644"/>
    </location>
</feature>
<name>A0A0C3BBA0_SERVB</name>
<dbReference type="Proteomes" id="UP000054097">
    <property type="component" value="Unassembled WGS sequence"/>
</dbReference>
<feature type="compositionally biased region" description="Acidic residues" evidence="2">
    <location>
        <begin position="134"/>
        <end position="144"/>
    </location>
</feature>
<feature type="region of interest" description="Disordered" evidence="2">
    <location>
        <begin position="407"/>
        <end position="439"/>
    </location>
</feature>
<feature type="compositionally biased region" description="Polar residues" evidence="2">
    <location>
        <begin position="714"/>
        <end position="725"/>
    </location>
</feature>
<feature type="region of interest" description="Disordered" evidence="2">
    <location>
        <begin position="183"/>
        <end position="317"/>
    </location>
</feature>
<dbReference type="AlphaFoldDB" id="A0A0C3BBA0"/>
<keyword evidence="4" id="KW-1185">Reference proteome</keyword>
<feature type="compositionally biased region" description="Polar residues" evidence="2">
    <location>
        <begin position="265"/>
        <end position="296"/>
    </location>
</feature>
<feature type="compositionally biased region" description="Low complexity" evidence="2">
    <location>
        <begin position="566"/>
        <end position="578"/>
    </location>
</feature>
<reference evidence="3 4" key="1">
    <citation type="submission" date="2014-04" db="EMBL/GenBank/DDBJ databases">
        <authorList>
            <consortium name="DOE Joint Genome Institute"/>
            <person name="Kuo A."/>
            <person name="Zuccaro A."/>
            <person name="Kohler A."/>
            <person name="Nagy L.G."/>
            <person name="Floudas D."/>
            <person name="Copeland A."/>
            <person name="Barry K.W."/>
            <person name="Cichocki N."/>
            <person name="Veneault-Fourrey C."/>
            <person name="LaButti K."/>
            <person name="Lindquist E.A."/>
            <person name="Lipzen A."/>
            <person name="Lundell T."/>
            <person name="Morin E."/>
            <person name="Murat C."/>
            <person name="Sun H."/>
            <person name="Tunlid A."/>
            <person name="Henrissat B."/>
            <person name="Grigoriev I.V."/>
            <person name="Hibbett D.S."/>
            <person name="Martin F."/>
            <person name="Nordberg H.P."/>
            <person name="Cantor M.N."/>
            <person name="Hua S.X."/>
        </authorList>
    </citation>
    <scope>NUCLEOTIDE SEQUENCE [LARGE SCALE GENOMIC DNA]</scope>
    <source>
        <strain evidence="3 4">MAFF 305830</strain>
    </source>
</reference>
<feature type="compositionally biased region" description="Polar residues" evidence="2">
    <location>
        <begin position="195"/>
        <end position="211"/>
    </location>
</feature>
<feature type="region of interest" description="Disordered" evidence="2">
    <location>
        <begin position="1"/>
        <end position="159"/>
    </location>
</feature>
<organism evidence="3 4">
    <name type="scientific">Serendipita vermifera MAFF 305830</name>
    <dbReference type="NCBI Taxonomy" id="933852"/>
    <lineage>
        <taxon>Eukaryota</taxon>
        <taxon>Fungi</taxon>
        <taxon>Dikarya</taxon>
        <taxon>Basidiomycota</taxon>
        <taxon>Agaricomycotina</taxon>
        <taxon>Agaricomycetes</taxon>
        <taxon>Sebacinales</taxon>
        <taxon>Serendipitaceae</taxon>
        <taxon>Serendipita</taxon>
    </lineage>
</organism>
<evidence type="ECO:0000313" key="3">
    <source>
        <dbReference type="EMBL" id="KIM28726.1"/>
    </source>
</evidence>
<reference evidence="4" key="2">
    <citation type="submission" date="2015-01" db="EMBL/GenBank/DDBJ databases">
        <title>Evolutionary Origins and Diversification of the Mycorrhizal Mutualists.</title>
        <authorList>
            <consortium name="DOE Joint Genome Institute"/>
            <consortium name="Mycorrhizal Genomics Consortium"/>
            <person name="Kohler A."/>
            <person name="Kuo A."/>
            <person name="Nagy L.G."/>
            <person name="Floudas D."/>
            <person name="Copeland A."/>
            <person name="Barry K.W."/>
            <person name="Cichocki N."/>
            <person name="Veneault-Fourrey C."/>
            <person name="LaButti K."/>
            <person name="Lindquist E.A."/>
            <person name="Lipzen A."/>
            <person name="Lundell T."/>
            <person name="Morin E."/>
            <person name="Murat C."/>
            <person name="Riley R."/>
            <person name="Ohm R."/>
            <person name="Sun H."/>
            <person name="Tunlid A."/>
            <person name="Henrissat B."/>
            <person name="Grigoriev I.V."/>
            <person name="Hibbett D.S."/>
            <person name="Martin F."/>
        </authorList>
    </citation>
    <scope>NUCLEOTIDE SEQUENCE [LARGE SCALE GENOMIC DNA]</scope>
    <source>
        <strain evidence="4">MAFF 305830</strain>
    </source>
</reference>
<sequence length="994" mass="106119">MAEASSASGPTTAARLREAAKLTMMRRQQAPLSKQSSTSTLRNDGAASVNASPGRLSAAGTPSAKVMPKGPRRADADTSKPVSLNYGDPGEASGSENPVPSVSGSAKPSAPMRKPPGRRVSITRARAEAIQSDETVEEGEISEGEESKPKLFSEESAPAPVVSASFQPVSAPIIIPSLNATNSAKDVDPALQPPATETESNRIQPAATQPPSAIPTPPKRSSISAGMQPPRPTANVHREPAPISPPTASFPSTHVPTTIRKPRTDQQSFDTYSNGTPSLPSLNTYSFDDLSKNSPIDTVMSDKGHDDDSTDELSPKTSQMNQEVFARLLQLGVDNEHCRPGLPMTFQQFNEAKQLILDLLGLGMTPENIADIPVNRRLLVYCLRELKIRLPDNIPVDDIVLFDPPLDSSRDHYPDEENLEQSSPVQHPHDQNDDVPSIDSVEDTTTDVLIVENVSESPSTSLPPLPLPSPPLPTADTIPAPPSPPLPTDTIAAPSSPTPVSTPLPPTQSKLNIHAEPFLPAKPPPPTTGPSLASMALPHQQIPPLPPREQFPLPPRPSFSLEAPSSRRSTAGSSSAATIVPAVATRTNTEAEVAPQQDAGILQRLEQEKKLLLLRAKLQSQRKGTTVPRRRDSAPTPESTEKPSLDTAVQSTSLILGGDHVGSPTQMEVDEQAPTSSNSTNMEVTVISPTPVVTMPQRPPIQLRATLARALASGDSTRPSTPSENGQKRGVKRPKADDFVEDNYPKKSARLNGNLNAPPLKRSSFAIANSAPPEQLIITWVDDENVEVPAITPLSSSREQSGTNAARDAEAAQVAAAAMAIGLPMTAEELEAARLQEEERKAQLNAKAAKLLNVRANLRRLELKKEEKKLSTLQSAKDPSAVAADILHTRHKMDILKQELETINTELAELQPAGSEKTAVREALYIQSTTGVSTPELSVTLEQTAETSLASLPPPVIAASDSSSPNNEDWEMLKDDGENNIVLVCDSNLILAQI</sequence>
<feature type="region of interest" description="Disordered" evidence="2">
    <location>
        <begin position="617"/>
        <end position="681"/>
    </location>
</feature>
<gene>
    <name evidence="3" type="ORF">M408DRAFT_23393</name>
</gene>
<protein>
    <submittedName>
        <fullName evidence="3">Uncharacterized protein</fullName>
    </submittedName>
</protein>
<feature type="compositionally biased region" description="Pro residues" evidence="2">
    <location>
        <begin position="541"/>
        <end position="557"/>
    </location>
</feature>
<feature type="coiled-coil region" evidence="1">
    <location>
        <begin position="825"/>
        <end position="871"/>
    </location>
</feature>
<feature type="compositionally biased region" description="Polar residues" evidence="2">
    <location>
        <begin position="94"/>
        <end position="106"/>
    </location>
</feature>
<feature type="compositionally biased region" description="Pro residues" evidence="2">
    <location>
        <begin position="496"/>
        <end position="506"/>
    </location>
</feature>
<feature type="compositionally biased region" description="Polar residues" evidence="2">
    <location>
        <begin position="246"/>
        <end position="256"/>
    </location>
</feature>
<evidence type="ECO:0000256" key="1">
    <source>
        <dbReference type="SAM" id="Coils"/>
    </source>
</evidence>
<evidence type="ECO:0000256" key="2">
    <source>
        <dbReference type="SAM" id="MobiDB-lite"/>
    </source>
</evidence>
<feature type="compositionally biased region" description="Polar residues" evidence="2">
    <location>
        <begin position="1"/>
        <end position="11"/>
    </location>
</feature>
<keyword evidence="1" id="KW-0175">Coiled coil</keyword>
<dbReference type="EMBL" id="KN824291">
    <property type="protein sequence ID" value="KIM28726.1"/>
    <property type="molecule type" value="Genomic_DNA"/>
</dbReference>
<evidence type="ECO:0000313" key="4">
    <source>
        <dbReference type="Proteomes" id="UP000054097"/>
    </source>
</evidence>
<dbReference type="OrthoDB" id="3270652at2759"/>
<feature type="region of interest" description="Disordered" evidence="2">
    <location>
        <begin position="711"/>
        <end position="757"/>
    </location>
</feature>
<accession>A0A0C3BBA0</accession>
<proteinExistence type="predicted"/>
<feature type="compositionally biased region" description="Pro residues" evidence="2">
    <location>
        <begin position="461"/>
        <end position="487"/>
    </location>
</feature>